<sequence length="108" mass="11307">MSEGIPVTRIFADAPPPPEQAAAKILAGFVDIVPNTPQATSDMPRFADPSALAVGCHAAYMANTNYYLPIIAFGGDGRLPQLANQLVQAALTPKPPAGRFELARGCCL</sequence>
<name>A0A645FX52_9ZZZZ</name>
<comment type="caution">
    <text evidence="1">The sequence shown here is derived from an EMBL/GenBank/DDBJ whole genome shotgun (WGS) entry which is preliminary data.</text>
</comment>
<accession>A0A645FX52</accession>
<dbReference type="EMBL" id="VSSQ01063456">
    <property type="protein sequence ID" value="MPN16494.1"/>
    <property type="molecule type" value="Genomic_DNA"/>
</dbReference>
<proteinExistence type="predicted"/>
<dbReference type="AlphaFoldDB" id="A0A645FX52"/>
<gene>
    <name evidence="1" type="ORF">SDC9_163838</name>
</gene>
<evidence type="ECO:0000313" key="1">
    <source>
        <dbReference type="EMBL" id="MPN16494.1"/>
    </source>
</evidence>
<reference evidence="1" key="1">
    <citation type="submission" date="2019-08" db="EMBL/GenBank/DDBJ databases">
        <authorList>
            <person name="Kucharzyk K."/>
            <person name="Murdoch R.W."/>
            <person name="Higgins S."/>
            <person name="Loffler F."/>
        </authorList>
    </citation>
    <scope>NUCLEOTIDE SEQUENCE</scope>
</reference>
<organism evidence="1">
    <name type="scientific">bioreactor metagenome</name>
    <dbReference type="NCBI Taxonomy" id="1076179"/>
    <lineage>
        <taxon>unclassified sequences</taxon>
        <taxon>metagenomes</taxon>
        <taxon>ecological metagenomes</taxon>
    </lineage>
</organism>
<protein>
    <submittedName>
        <fullName evidence="1">Uncharacterized protein</fullName>
    </submittedName>
</protein>